<dbReference type="SUPFAM" id="SSF53335">
    <property type="entry name" value="S-adenosyl-L-methionine-dependent methyltransferases"/>
    <property type="match status" value="1"/>
</dbReference>
<comment type="caution">
    <text evidence="6">The sequence shown here is derived from an EMBL/GenBank/DDBJ whole genome shotgun (WGS) entry which is preliminary data.</text>
</comment>
<dbReference type="GO" id="GO:0008171">
    <property type="term" value="F:O-methyltransferase activity"/>
    <property type="evidence" value="ECO:0007669"/>
    <property type="project" value="InterPro"/>
</dbReference>
<keyword evidence="3" id="KW-0808">Transferase</keyword>
<comment type="similarity">
    <text evidence="5">Belongs to the class I-like SAM-binding methyltransferase superfamily. Cation-dependent O-methyltransferase family.</text>
</comment>
<dbReference type="InterPro" id="IPR029063">
    <property type="entry name" value="SAM-dependent_MTases_sf"/>
</dbReference>
<keyword evidence="4" id="KW-0949">S-adenosyl-L-methionine</keyword>
<dbReference type="EMBL" id="JAIQCV010000010">
    <property type="protein sequence ID" value="KAH1057173.1"/>
    <property type="molecule type" value="Genomic_DNA"/>
</dbReference>
<evidence type="ECO:0000313" key="7">
    <source>
        <dbReference type="Proteomes" id="UP000828251"/>
    </source>
</evidence>
<protein>
    <recommendedName>
        <fullName evidence="8">Caffeoyl-CoA O-methyltransferase</fullName>
    </recommendedName>
</protein>
<gene>
    <name evidence="6" type="ORF">J1N35_035238</name>
</gene>
<dbReference type="OrthoDB" id="10251242at2759"/>
<keyword evidence="2" id="KW-0489">Methyltransferase</keyword>
<dbReference type="InterPro" id="IPR002935">
    <property type="entry name" value="SAM_O-MeTrfase"/>
</dbReference>
<name>A0A9D3ZQW9_9ROSI</name>
<dbReference type="Proteomes" id="UP000828251">
    <property type="component" value="Unassembled WGS sequence"/>
</dbReference>
<sequence>MLLKLINVKKTNKVRVFTRYSLLLTVLTIPNDGRPTSKQSVELTCGAIDMNREAYEIGFQVIRKVDVENKIEFIESEALQVLDQLLEDPGNENGFDFAFINADKINYWKYHERFMKLMKVGGIVVYDDTL</sequence>
<dbReference type="GO" id="GO:0008757">
    <property type="term" value="F:S-adenosylmethionine-dependent methyltransferase activity"/>
    <property type="evidence" value="ECO:0007669"/>
    <property type="project" value="TreeGrafter"/>
</dbReference>
<evidence type="ECO:0000256" key="1">
    <source>
        <dbReference type="ARBA" id="ARBA00001968"/>
    </source>
</evidence>
<comment type="cofactor">
    <cofactor evidence="1">
        <name>a divalent metal cation</name>
        <dbReference type="ChEBI" id="CHEBI:60240"/>
    </cofactor>
</comment>
<organism evidence="6 7">
    <name type="scientific">Gossypium stocksii</name>
    <dbReference type="NCBI Taxonomy" id="47602"/>
    <lineage>
        <taxon>Eukaryota</taxon>
        <taxon>Viridiplantae</taxon>
        <taxon>Streptophyta</taxon>
        <taxon>Embryophyta</taxon>
        <taxon>Tracheophyta</taxon>
        <taxon>Spermatophyta</taxon>
        <taxon>Magnoliopsida</taxon>
        <taxon>eudicotyledons</taxon>
        <taxon>Gunneridae</taxon>
        <taxon>Pentapetalae</taxon>
        <taxon>rosids</taxon>
        <taxon>malvids</taxon>
        <taxon>Malvales</taxon>
        <taxon>Malvaceae</taxon>
        <taxon>Malvoideae</taxon>
        <taxon>Gossypium</taxon>
    </lineage>
</organism>
<evidence type="ECO:0000313" key="6">
    <source>
        <dbReference type="EMBL" id="KAH1057173.1"/>
    </source>
</evidence>
<evidence type="ECO:0000256" key="3">
    <source>
        <dbReference type="ARBA" id="ARBA00022679"/>
    </source>
</evidence>
<evidence type="ECO:0000256" key="4">
    <source>
        <dbReference type="ARBA" id="ARBA00022691"/>
    </source>
</evidence>
<accession>A0A9D3ZQW9</accession>
<dbReference type="PROSITE" id="PS51682">
    <property type="entry name" value="SAM_OMT_I"/>
    <property type="match status" value="1"/>
</dbReference>
<dbReference type="PANTHER" id="PTHR10509">
    <property type="entry name" value="O-METHYLTRANSFERASE-RELATED"/>
    <property type="match status" value="1"/>
</dbReference>
<evidence type="ECO:0008006" key="8">
    <source>
        <dbReference type="Google" id="ProtNLM"/>
    </source>
</evidence>
<keyword evidence="7" id="KW-1185">Reference proteome</keyword>
<dbReference type="AlphaFoldDB" id="A0A9D3ZQW9"/>
<evidence type="ECO:0000256" key="5">
    <source>
        <dbReference type="ARBA" id="ARBA00023453"/>
    </source>
</evidence>
<dbReference type="PANTHER" id="PTHR10509:SF82">
    <property type="entry name" value="CAFFEOYL-COA O-METHYLTRANSFERASE-LIKE"/>
    <property type="match status" value="1"/>
</dbReference>
<dbReference type="Pfam" id="PF01596">
    <property type="entry name" value="Methyltransf_3"/>
    <property type="match status" value="1"/>
</dbReference>
<proteinExistence type="inferred from homology"/>
<reference evidence="6 7" key="1">
    <citation type="journal article" date="2021" name="Plant Biotechnol. J.">
        <title>Multi-omics assisted identification of the key and species-specific regulatory components of drought-tolerant mechanisms in Gossypium stocksii.</title>
        <authorList>
            <person name="Yu D."/>
            <person name="Ke L."/>
            <person name="Zhang D."/>
            <person name="Wu Y."/>
            <person name="Sun Y."/>
            <person name="Mei J."/>
            <person name="Sun J."/>
            <person name="Sun Y."/>
        </authorList>
    </citation>
    <scope>NUCLEOTIDE SEQUENCE [LARGE SCALE GENOMIC DNA]</scope>
    <source>
        <strain evidence="7">cv. E1</strain>
        <tissue evidence="6">Leaf</tissue>
    </source>
</reference>
<evidence type="ECO:0000256" key="2">
    <source>
        <dbReference type="ARBA" id="ARBA00022603"/>
    </source>
</evidence>
<dbReference type="GO" id="GO:0032259">
    <property type="term" value="P:methylation"/>
    <property type="evidence" value="ECO:0007669"/>
    <property type="project" value="UniProtKB-KW"/>
</dbReference>
<dbReference type="InterPro" id="IPR050362">
    <property type="entry name" value="Cation-dep_OMT"/>
</dbReference>
<dbReference type="Gene3D" id="3.40.50.150">
    <property type="entry name" value="Vaccinia Virus protein VP39"/>
    <property type="match status" value="1"/>
</dbReference>